<dbReference type="PANTHER" id="PTHR38342:SF1">
    <property type="entry name" value="SLR5037 PROTEIN"/>
    <property type="match status" value="1"/>
</dbReference>
<dbReference type="EMBL" id="QTZN02000047">
    <property type="protein sequence ID" value="MVB08605.1"/>
    <property type="molecule type" value="Genomic_DNA"/>
</dbReference>
<evidence type="ECO:0000313" key="4">
    <source>
        <dbReference type="Proteomes" id="UP000285951"/>
    </source>
</evidence>
<keyword evidence="4" id="KW-1185">Reference proteome</keyword>
<organism evidence="2 5">
    <name type="scientific">Labilibaculum euxinus</name>
    <dbReference type="NCBI Taxonomy" id="2686357"/>
    <lineage>
        <taxon>Bacteria</taxon>
        <taxon>Pseudomonadati</taxon>
        <taxon>Bacteroidota</taxon>
        <taxon>Bacteroidia</taxon>
        <taxon>Marinilabiliales</taxon>
        <taxon>Marinifilaceae</taxon>
        <taxon>Labilibaculum</taxon>
    </lineage>
</organism>
<evidence type="ECO:0000313" key="5">
    <source>
        <dbReference type="Proteomes" id="UP000462449"/>
    </source>
</evidence>
<evidence type="ECO:0000313" key="3">
    <source>
        <dbReference type="EMBL" id="MVB08605.1"/>
    </source>
</evidence>
<evidence type="ECO:0000313" key="2">
    <source>
        <dbReference type="EMBL" id="MUP39400.1"/>
    </source>
</evidence>
<protein>
    <submittedName>
        <fullName evidence="2">DUF302 domain-containing protein</fullName>
    </submittedName>
</protein>
<dbReference type="InterPro" id="IPR005180">
    <property type="entry name" value="DUF302"/>
</dbReference>
<dbReference type="RefSeq" id="WP_156196824.1">
    <property type="nucleotide sequence ID" value="NZ_QTZN02000047.1"/>
</dbReference>
<evidence type="ECO:0000259" key="1">
    <source>
        <dbReference type="Pfam" id="PF03625"/>
    </source>
</evidence>
<proteinExistence type="predicted"/>
<dbReference type="CDD" id="cd14797">
    <property type="entry name" value="DUF302"/>
    <property type="match status" value="1"/>
</dbReference>
<dbReference type="InterPro" id="IPR016796">
    <property type="entry name" value="UCP021774"/>
</dbReference>
<reference evidence="3 4" key="1">
    <citation type="submission" date="2019-11" db="EMBL/GenBank/DDBJ databases">
        <title>Draft genome sequence of Labilibaculum sp. strain SYP isolated from Black Sea.</title>
        <authorList>
            <person name="Yadav S."/>
            <person name="Villanueva L."/>
        </authorList>
    </citation>
    <scope>NUCLEOTIDE SEQUENCE [LARGE SCALE GENOMIC DNA]</scope>
    <source>
        <strain evidence="3 4">44</strain>
    </source>
</reference>
<dbReference type="EMBL" id="WOTW01000047">
    <property type="protein sequence ID" value="MUP39400.1"/>
    <property type="molecule type" value="Genomic_DNA"/>
</dbReference>
<dbReference type="Pfam" id="PF03625">
    <property type="entry name" value="DUF302"/>
    <property type="match status" value="1"/>
</dbReference>
<dbReference type="PIRSF" id="PIRSF021774">
    <property type="entry name" value="UCP021774"/>
    <property type="match status" value="1"/>
</dbReference>
<dbReference type="Proteomes" id="UP000285951">
    <property type="component" value="Unassembled WGS sequence"/>
</dbReference>
<reference evidence="2 5" key="2">
    <citation type="submission" date="2019-12" db="EMBL/GenBank/DDBJ databases">
        <title>Draft genome sequence of Labilibaculum sp. strain 44 isolated from deep waters of Black Sea.</title>
        <authorList>
            <person name="Yadav S."/>
            <person name="Villanueva L."/>
        </authorList>
    </citation>
    <scope>NUCLEOTIDE SEQUENCE [LARGE SCALE GENOMIC DNA]</scope>
    <source>
        <strain evidence="2 5">44</strain>
    </source>
</reference>
<dbReference type="OrthoDB" id="9791067at2"/>
<comment type="caution">
    <text evidence="2">The sequence shown here is derived from an EMBL/GenBank/DDBJ whole genome shotgun (WGS) entry which is preliminary data.</text>
</comment>
<dbReference type="PANTHER" id="PTHR38342">
    <property type="entry name" value="SLR5037 PROTEIN"/>
    <property type="match status" value="1"/>
</dbReference>
<sequence length="138" mass="15845">MSYYKSKILNSNFEDAELQVRRLLQKEGFGVLTEIDIQQKLHEKLNVKFRRYKILGACNPLYAYEALKAEDKIGTMLPCNVIIQELKEGRIEIAAVNPIESMMAVKNKSLNEIASEIKEKLAKVIDSLENSDQSPFYF</sequence>
<dbReference type="SUPFAM" id="SSF103247">
    <property type="entry name" value="TT1751-like"/>
    <property type="match status" value="1"/>
</dbReference>
<dbReference type="Gene3D" id="3.30.310.70">
    <property type="entry name" value="TT1751-like domain"/>
    <property type="match status" value="1"/>
</dbReference>
<feature type="domain" description="DUF302" evidence="1">
    <location>
        <begin position="35"/>
        <end position="98"/>
    </location>
</feature>
<dbReference type="AlphaFoldDB" id="A0A7M4D9S1"/>
<gene>
    <name evidence="3" type="ORF">DWB62_016385</name>
    <name evidence="2" type="ORF">GNY23_16385</name>
</gene>
<accession>A0A7M4D9S1</accession>
<dbReference type="Proteomes" id="UP000462449">
    <property type="component" value="Unassembled WGS sequence"/>
</dbReference>
<name>A0A7M4D9S1_9BACT</name>
<dbReference type="InterPro" id="IPR035923">
    <property type="entry name" value="TT1751-like_sf"/>
</dbReference>